<sequence length="181" mass="20489">HRWSSQDPGPGCRWQQAKPQRAEGEGPERHQQVQGPVRRCQGRPPEAVPHPHLCLQEREVPEDGRDPAGQAKQLSSFTPRLAYNSTAKRVVSLTVAVIRRTLNSLTCPSICVINLFLLPDRNCSTKPIDARRLLITGCLQFTNSWKHSPKIDVNYCVARCRRNGSHHICNERARKYANKVI</sequence>
<feature type="non-terminal residue" evidence="2">
    <location>
        <position position="1"/>
    </location>
</feature>
<reference evidence="2 3" key="1">
    <citation type="submission" date="2014-03" db="EMBL/GenBank/DDBJ databases">
        <title>Draft genome of the hookworm Oesophagostomum dentatum.</title>
        <authorList>
            <person name="Mitreva M."/>
        </authorList>
    </citation>
    <scope>NUCLEOTIDE SEQUENCE [LARGE SCALE GENOMIC DNA]</scope>
    <source>
        <strain evidence="2 3">OD-Hann</strain>
    </source>
</reference>
<evidence type="ECO:0000256" key="1">
    <source>
        <dbReference type="SAM" id="MobiDB-lite"/>
    </source>
</evidence>
<accession>A0A0B1SAC2</accession>
<gene>
    <name evidence="2" type="ORF">OESDEN_18065</name>
</gene>
<keyword evidence="3" id="KW-1185">Reference proteome</keyword>
<proteinExistence type="predicted"/>
<dbReference type="AlphaFoldDB" id="A0A0B1SAC2"/>
<dbReference type="Proteomes" id="UP000053660">
    <property type="component" value="Unassembled WGS sequence"/>
</dbReference>
<name>A0A0B1SAC2_OESDE</name>
<protein>
    <submittedName>
        <fullName evidence="2">Uncharacterized protein</fullName>
    </submittedName>
</protein>
<organism evidence="2 3">
    <name type="scientific">Oesophagostomum dentatum</name>
    <name type="common">Nodular worm</name>
    <dbReference type="NCBI Taxonomy" id="61180"/>
    <lineage>
        <taxon>Eukaryota</taxon>
        <taxon>Metazoa</taxon>
        <taxon>Ecdysozoa</taxon>
        <taxon>Nematoda</taxon>
        <taxon>Chromadorea</taxon>
        <taxon>Rhabditida</taxon>
        <taxon>Rhabditina</taxon>
        <taxon>Rhabditomorpha</taxon>
        <taxon>Strongyloidea</taxon>
        <taxon>Strongylidae</taxon>
        <taxon>Oesophagostomum</taxon>
    </lineage>
</organism>
<dbReference type="EMBL" id="KN581034">
    <property type="protein sequence ID" value="KHJ82243.1"/>
    <property type="molecule type" value="Genomic_DNA"/>
</dbReference>
<feature type="compositionally biased region" description="Basic and acidic residues" evidence="1">
    <location>
        <begin position="20"/>
        <end position="31"/>
    </location>
</feature>
<feature type="region of interest" description="Disordered" evidence="1">
    <location>
        <begin position="1"/>
        <end position="52"/>
    </location>
</feature>
<evidence type="ECO:0000313" key="2">
    <source>
        <dbReference type="EMBL" id="KHJ82243.1"/>
    </source>
</evidence>
<evidence type="ECO:0000313" key="3">
    <source>
        <dbReference type="Proteomes" id="UP000053660"/>
    </source>
</evidence>